<proteinExistence type="predicted"/>
<reference evidence="2 3" key="1">
    <citation type="journal article" date="2012" name="J. Bacteriol.">
        <title>Genome sequence of Sphingobium indicum B90A, a hexachlorocyclohexane-degrading bacterium.</title>
        <authorList>
            <person name="Anand S."/>
            <person name="Sangwan N."/>
            <person name="Lata P."/>
            <person name="Kaur J."/>
            <person name="Dua A."/>
            <person name="Singh A.K."/>
            <person name="Verma M."/>
            <person name="Kaur J."/>
            <person name="Khurana J.P."/>
            <person name="Khurana P."/>
            <person name="Mathur S."/>
            <person name="Lal R."/>
        </authorList>
    </citation>
    <scope>NUCLEOTIDE SEQUENCE [LARGE SCALE GENOMIC DNA]</scope>
    <source>
        <strain evidence="3">DSM 16412 / CCM 7286 / MTCC 6364 / B90A</strain>
    </source>
</reference>
<dbReference type="EMBL" id="CP013070">
    <property type="protein sequence ID" value="APL95689.1"/>
    <property type="molecule type" value="Genomic_DNA"/>
</dbReference>
<dbReference type="AlphaFoldDB" id="I5BB90"/>
<dbReference type="Proteomes" id="UP000004550">
    <property type="component" value="Chromosome"/>
</dbReference>
<feature type="transmembrane region" description="Helical" evidence="1">
    <location>
        <begin position="36"/>
        <end position="55"/>
    </location>
</feature>
<keyword evidence="1" id="KW-0472">Membrane</keyword>
<accession>I5BB90</accession>
<keyword evidence="1" id="KW-1133">Transmembrane helix</keyword>
<feature type="transmembrane region" description="Helical" evidence="1">
    <location>
        <begin position="6"/>
        <end position="24"/>
    </location>
</feature>
<keyword evidence="1" id="KW-0812">Transmembrane</keyword>
<dbReference type="PATRIC" id="fig|861109.3.peg.1589"/>
<sequence>MSWVGLTAIIVLVAAALIGAVVFARRRGRISGSVALALMLVVLAGASIVFIYPSALTAEGGEAQHIGAAR</sequence>
<evidence type="ECO:0000256" key="1">
    <source>
        <dbReference type="SAM" id="Phobius"/>
    </source>
</evidence>
<protein>
    <submittedName>
        <fullName evidence="2">Uncharacterized protein</fullName>
    </submittedName>
</protein>
<organism evidence="2 3">
    <name type="scientific">Sphingobium indicum (strain DSM 16412 / CCM 7286 / MTCC 6364 / B90A)</name>
    <dbReference type="NCBI Taxonomy" id="861109"/>
    <lineage>
        <taxon>Bacteria</taxon>
        <taxon>Pseudomonadati</taxon>
        <taxon>Pseudomonadota</taxon>
        <taxon>Alphaproteobacteria</taxon>
        <taxon>Sphingomonadales</taxon>
        <taxon>Sphingomonadaceae</taxon>
        <taxon>Sphingobium</taxon>
    </lineage>
</organism>
<evidence type="ECO:0000313" key="2">
    <source>
        <dbReference type="EMBL" id="APL95689.1"/>
    </source>
</evidence>
<dbReference type="KEGG" id="sinb:SIDU_14875"/>
<gene>
    <name evidence="2" type="ORF">SIDU_14875</name>
</gene>
<name>I5BB90_SPHIB</name>
<evidence type="ECO:0000313" key="3">
    <source>
        <dbReference type="Proteomes" id="UP000004550"/>
    </source>
</evidence>